<dbReference type="Proteomes" id="UP000634136">
    <property type="component" value="Unassembled WGS sequence"/>
</dbReference>
<dbReference type="PANTHER" id="PTHR45778">
    <property type="entry name" value="PURPLE ACID PHOSPHATASE-RELATED"/>
    <property type="match status" value="1"/>
</dbReference>
<feature type="domain" description="Purple acid phosphatase Fn3-like" evidence="2">
    <location>
        <begin position="55"/>
        <end position="150"/>
    </location>
</feature>
<name>A0A834WLR0_9FABA</name>
<feature type="signal peptide" evidence="1">
    <location>
        <begin position="1"/>
        <end position="27"/>
    </location>
</feature>
<dbReference type="Pfam" id="PF17808">
    <property type="entry name" value="fn3_PAP"/>
    <property type="match status" value="1"/>
</dbReference>
<comment type="caution">
    <text evidence="3">The sequence shown here is derived from an EMBL/GenBank/DDBJ whole genome shotgun (WGS) entry which is preliminary data.</text>
</comment>
<evidence type="ECO:0000259" key="2">
    <source>
        <dbReference type="Pfam" id="PF17808"/>
    </source>
</evidence>
<dbReference type="EMBL" id="JAAIUW010000006">
    <property type="protein sequence ID" value="KAF7827975.1"/>
    <property type="molecule type" value="Genomic_DNA"/>
</dbReference>
<organism evidence="3 4">
    <name type="scientific">Senna tora</name>
    <dbReference type="NCBI Taxonomy" id="362788"/>
    <lineage>
        <taxon>Eukaryota</taxon>
        <taxon>Viridiplantae</taxon>
        <taxon>Streptophyta</taxon>
        <taxon>Embryophyta</taxon>
        <taxon>Tracheophyta</taxon>
        <taxon>Spermatophyta</taxon>
        <taxon>Magnoliopsida</taxon>
        <taxon>eudicotyledons</taxon>
        <taxon>Gunneridae</taxon>
        <taxon>Pentapetalae</taxon>
        <taxon>rosids</taxon>
        <taxon>fabids</taxon>
        <taxon>Fabales</taxon>
        <taxon>Fabaceae</taxon>
        <taxon>Caesalpinioideae</taxon>
        <taxon>Cassia clade</taxon>
        <taxon>Senna</taxon>
    </lineage>
</organism>
<keyword evidence="1" id="KW-0732">Signal</keyword>
<gene>
    <name evidence="3" type="ORF">G2W53_019139</name>
</gene>
<evidence type="ECO:0000313" key="3">
    <source>
        <dbReference type="EMBL" id="KAF7827975.1"/>
    </source>
</evidence>
<dbReference type="AlphaFoldDB" id="A0A834WLR0"/>
<evidence type="ECO:0000256" key="1">
    <source>
        <dbReference type="SAM" id="SignalP"/>
    </source>
</evidence>
<evidence type="ECO:0000313" key="4">
    <source>
        <dbReference type="Proteomes" id="UP000634136"/>
    </source>
</evidence>
<proteinExistence type="predicted"/>
<keyword evidence="4" id="KW-1185">Reference proteome</keyword>
<protein>
    <submittedName>
        <fullName evidence="3">Putative inactive purple acid phosphatase 1</fullName>
    </submittedName>
</protein>
<sequence>MGEMGESKCIFLAFLLVCSMLQIVCNSHGVQPLSKIAVHKATFSLLDLAYIKASPQGQNTEWVSVEYSSPMPSNDDWIGIFSPANFSASTCPEENRRVYPPLLCSAPIKYQFANYTNHQYKVNGKGFLRLQLINQRSDFSFALFSGGLSNVSSSSV</sequence>
<dbReference type="OrthoDB" id="45007at2759"/>
<dbReference type="InterPro" id="IPR040974">
    <property type="entry name" value="Fn3_PAP"/>
</dbReference>
<dbReference type="PANTHER" id="PTHR45778:SF16">
    <property type="entry name" value="INACTIVE PURPLE ACID PHOSPHATASE 1-RELATED"/>
    <property type="match status" value="1"/>
</dbReference>
<feature type="chain" id="PRO_5032595457" evidence="1">
    <location>
        <begin position="28"/>
        <end position="156"/>
    </location>
</feature>
<reference evidence="3" key="1">
    <citation type="submission" date="2020-09" db="EMBL/GenBank/DDBJ databases">
        <title>Genome-Enabled Discovery of Anthraquinone Biosynthesis in Senna tora.</title>
        <authorList>
            <person name="Kang S.-H."/>
            <person name="Pandey R.P."/>
            <person name="Lee C.-M."/>
            <person name="Sim J.-S."/>
            <person name="Jeong J.-T."/>
            <person name="Choi B.-S."/>
            <person name="Jung M."/>
            <person name="Ginzburg D."/>
            <person name="Zhao K."/>
            <person name="Won S.Y."/>
            <person name="Oh T.-J."/>
            <person name="Yu Y."/>
            <person name="Kim N.-H."/>
            <person name="Lee O.R."/>
            <person name="Lee T.-H."/>
            <person name="Bashyal P."/>
            <person name="Kim T.-S."/>
            <person name="Lee W.-H."/>
            <person name="Kawkins C."/>
            <person name="Kim C.-K."/>
            <person name="Kim J.S."/>
            <person name="Ahn B.O."/>
            <person name="Rhee S.Y."/>
            <person name="Sohng J.K."/>
        </authorList>
    </citation>
    <scope>NUCLEOTIDE SEQUENCE</scope>
    <source>
        <tissue evidence="3">Leaf</tissue>
    </source>
</reference>
<accession>A0A834WLR0</accession>